<organism evidence="4 5">
    <name type="scientific">Biomaibacter acetigenes</name>
    <dbReference type="NCBI Taxonomy" id="2316383"/>
    <lineage>
        <taxon>Bacteria</taxon>
        <taxon>Bacillati</taxon>
        <taxon>Bacillota</taxon>
        <taxon>Clostridia</taxon>
        <taxon>Thermosediminibacterales</taxon>
        <taxon>Tepidanaerobacteraceae</taxon>
        <taxon>Biomaibacter</taxon>
    </lineage>
</organism>
<evidence type="ECO:0000256" key="3">
    <source>
        <dbReference type="HAMAP-Rule" id="MF_01805"/>
    </source>
</evidence>
<dbReference type="GO" id="GO:0006260">
    <property type="term" value="P:DNA replication"/>
    <property type="evidence" value="ECO:0007669"/>
    <property type="project" value="UniProtKB-UniRule"/>
</dbReference>
<keyword evidence="5" id="KW-1185">Reference proteome</keyword>
<comment type="function">
    <text evidence="3">Participates in chromosomal partition during cell division. May act via the formation of a condensin-like complex containing Smc and ScpB that pull DNA away from mid-cell into both cell halves.</text>
</comment>
<keyword evidence="3" id="KW-0131">Cell cycle</keyword>
<dbReference type="KEGG" id="bacg:D2962_08595"/>
<protein>
    <recommendedName>
        <fullName evidence="2 3">Segregation and condensation protein A</fullName>
    </recommendedName>
</protein>
<dbReference type="GO" id="GO:0051301">
    <property type="term" value="P:cell division"/>
    <property type="evidence" value="ECO:0007669"/>
    <property type="project" value="UniProtKB-KW"/>
</dbReference>
<accession>A0A3G2R563</accession>
<dbReference type="EMBL" id="CP033169">
    <property type="protein sequence ID" value="AYO30674.1"/>
    <property type="molecule type" value="Genomic_DNA"/>
</dbReference>
<dbReference type="Gene3D" id="1.10.10.580">
    <property type="entry name" value="Structural maintenance of chromosome 1. Chain E"/>
    <property type="match status" value="1"/>
</dbReference>
<dbReference type="RefSeq" id="WP_122014746.1">
    <property type="nucleotide sequence ID" value="NZ_CP033169.1"/>
</dbReference>
<evidence type="ECO:0000256" key="2">
    <source>
        <dbReference type="ARBA" id="ARBA00044777"/>
    </source>
</evidence>
<dbReference type="Gene3D" id="6.10.250.2410">
    <property type="match status" value="1"/>
</dbReference>
<comment type="subunit">
    <text evidence="3">Component of a cohesin-like complex composed of ScpA, ScpB and the Smc homodimer, in which ScpA and ScpB bind to the head domain of Smc. The presence of the three proteins is required for the association of the complex with DNA.</text>
</comment>
<keyword evidence="1 3" id="KW-0159">Chromosome partition</keyword>
<name>A0A3G2R563_9FIRM</name>
<sequence length="249" mass="29119">MALNVKLEAFEGPFDLLFHLIEKNQIDIYDIPIAQLTDQYLEYLKDIEENKIDLASEFLVMAATLLSIKSRMLLPVPKDDQVQLELAVGDDELDPRTELVNMLVEYKKYKDIAEVLKNREEEQRKLFKRVPEDLSYLWNGEFNISNVNLENMKFIFSNLIMKKNQEGKLHTVSKDPYPLAKKVKEIYKIIASKSSVLFSKLFNKKCSKLELIVTFLAILELIKMNKIIAAQERLFDEIVVTSREVRQWK</sequence>
<comment type="subcellular location">
    <subcellularLocation>
        <location evidence="3">Cytoplasm</location>
    </subcellularLocation>
    <text evidence="3">Associated with two foci at the outer edges of the nucleoid region in young cells, and at four foci within both cell halves in older cells.</text>
</comment>
<gene>
    <name evidence="3" type="primary">scpA</name>
    <name evidence="4" type="ORF">D2962_08595</name>
</gene>
<dbReference type="AlphaFoldDB" id="A0A3G2R563"/>
<proteinExistence type="inferred from homology"/>
<dbReference type="InterPro" id="IPR023093">
    <property type="entry name" value="ScpA-like_C"/>
</dbReference>
<dbReference type="HAMAP" id="MF_01805">
    <property type="entry name" value="ScpA"/>
    <property type="match status" value="1"/>
</dbReference>
<reference evidence="4 5" key="1">
    <citation type="submission" date="2018-10" db="EMBL/GenBank/DDBJ databases">
        <authorList>
            <person name="Zhang X."/>
        </authorList>
    </citation>
    <scope>NUCLEOTIDE SEQUENCE [LARGE SCALE GENOMIC DNA]</scope>
    <source>
        <strain evidence="4 5">SK-G1</strain>
    </source>
</reference>
<dbReference type="GO" id="GO:0005737">
    <property type="term" value="C:cytoplasm"/>
    <property type="evidence" value="ECO:0007669"/>
    <property type="project" value="UniProtKB-SubCell"/>
</dbReference>
<dbReference type="GO" id="GO:0007059">
    <property type="term" value="P:chromosome segregation"/>
    <property type="evidence" value="ECO:0007669"/>
    <property type="project" value="UniProtKB-UniRule"/>
</dbReference>
<dbReference type="PANTHER" id="PTHR33969">
    <property type="entry name" value="SEGREGATION AND CONDENSATION PROTEIN A"/>
    <property type="match status" value="1"/>
</dbReference>
<evidence type="ECO:0000256" key="1">
    <source>
        <dbReference type="ARBA" id="ARBA00022829"/>
    </source>
</evidence>
<dbReference type="PANTHER" id="PTHR33969:SF2">
    <property type="entry name" value="SEGREGATION AND CONDENSATION PROTEIN A"/>
    <property type="match status" value="1"/>
</dbReference>
<dbReference type="Proteomes" id="UP000280960">
    <property type="component" value="Chromosome"/>
</dbReference>
<evidence type="ECO:0000313" key="5">
    <source>
        <dbReference type="Proteomes" id="UP000280960"/>
    </source>
</evidence>
<dbReference type="InterPro" id="IPR003768">
    <property type="entry name" value="ScpA"/>
</dbReference>
<comment type="similarity">
    <text evidence="3">Belongs to the ScpA family.</text>
</comment>
<keyword evidence="3" id="KW-0132">Cell division</keyword>
<evidence type="ECO:0000313" key="4">
    <source>
        <dbReference type="EMBL" id="AYO30674.1"/>
    </source>
</evidence>
<keyword evidence="3" id="KW-0963">Cytoplasm</keyword>
<dbReference type="Pfam" id="PF02616">
    <property type="entry name" value="SMC_ScpA"/>
    <property type="match status" value="1"/>
</dbReference>